<evidence type="ECO:0000313" key="3">
    <source>
        <dbReference type="Proteomes" id="UP000823851"/>
    </source>
</evidence>
<dbReference type="Proteomes" id="UP000823851">
    <property type="component" value="Unassembled WGS sequence"/>
</dbReference>
<evidence type="ECO:0000259" key="1">
    <source>
        <dbReference type="Pfam" id="PF03450"/>
    </source>
</evidence>
<feature type="domain" description="CO dehydrogenase flavoprotein C-terminal" evidence="1">
    <location>
        <begin position="11"/>
        <end position="68"/>
    </location>
</feature>
<dbReference type="AlphaFoldDB" id="A0A9D2TZ72"/>
<reference evidence="2" key="2">
    <citation type="submission" date="2021-04" db="EMBL/GenBank/DDBJ databases">
        <authorList>
            <person name="Gilroy R."/>
        </authorList>
    </citation>
    <scope>NUCLEOTIDE SEQUENCE</scope>
    <source>
        <strain evidence="2">ChiHjej8B7-25341</strain>
    </source>
</reference>
<proteinExistence type="predicted"/>
<protein>
    <submittedName>
        <fullName evidence="2">Molybdopterin dehydrogenase</fullName>
    </submittedName>
</protein>
<evidence type="ECO:0000313" key="2">
    <source>
        <dbReference type="EMBL" id="HJD31810.1"/>
    </source>
</evidence>
<gene>
    <name evidence="2" type="ORF">H9912_07695</name>
</gene>
<accession>A0A9D2TZ72</accession>
<dbReference type="InterPro" id="IPR005107">
    <property type="entry name" value="CO_DH_flav_C"/>
</dbReference>
<reference evidence="2" key="1">
    <citation type="journal article" date="2021" name="PeerJ">
        <title>Extensive microbial diversity within the chicken gut microbiome revealed by metagenomics and culture.</title>
        <authorList>
            <person name="Gilroy R."/>
            <person name="Ravi A."/>
            <person name="Getino M."/>
            <person name="Pursley I."/>
            <person name="Horton D.L."/>
            <person name="Alikhan N.F."/>
            <person name="Baker D."/>
            <person name="Gharbi K."/>
            <person name="Hall N."/>
            <person name="Watson M."/>
            <person name="Adriaenssens E.M."/>
            <person name="Foster-Nyarko E."/>
            <person name="Jarju S."/>
            <person name="Secka A."/>
            <person name="Antonio M."/>
            <person name="Oren A."/>
            <person name="Chaudhuri R.R."/>
            <person name="La Ragione R."/>
            <person name="Hildebrand F."/>
            <person name="Pallen M.J."/>
        </authorList>
    </citation>
    <scope>NUCLEOTIDE SEQUENCE</scope>
    <source>
        <strain evidence="2">ChiHjej8B7-25341</strain>
    </source>
</reference>
<dbReference type="SUPFAM" id="SSF55447">
    <property type="entry name" value="CO dehydrogenase flavoprotein C-terminal domain-like"/>
    <property type="match status" value="1"/>
</dbReference>
<dbReference type="InterPro" id="IPR036683">
    <property type="entry name" value="CO_DH_flav_C_dom_sf"/>
</dbReference>
<dbReference type="Pfam" id="PF03450">
    <property type="entry name" value="CO_deh_flav_C"/>
    <property type="match status" value="1"/>
</dbReference>
<feature type="non-terminal residue" evidence="2">
    <location>
        <position position="1"/>
    </location>
</feature>
<dbReference type="Gene3D" id="3.30.390.50">
    <property type="entry name" value="CO dehydrogenase flavoprotein, C-terminal domain"/>
    <property type="match status" value="1"/>
</dbReference>
<organism evidence="2 3">
    <name type="scientific">Candidatus Eisenbergiella stercorigallinarum</name>
    <dbReference type="NCBI Taxonomy" id="2838557"/>
    <lineage>
        <taxon>Bacteria</taxon>
        <taxon>Bacillati</taxon>
        <taxon>Bacillota</taxon>
        <taxon>Clostridia</taxon>
        <taxon>Lachnospirales</taxon>
        <taxon>Lachnospiraceae</taxon>
        <taxon>Eisenbergiella</taxon>
    </lineage>
</organism>
<dbReference type="EMBL" id="DWUW01000216">
    <property type="protein sequence ID" value="HJD31810.1"/>
    <property type="molecule type" value="Genomic_DNA"/>
</dbReference>
<sequence>TVIGARPGRALVLRDETNLLAGGITEENAEAFASWAAERIPVGSNLRGSAAYRTHLVRVLVKRGLLELGGKETWN</sequence>
<comment type="caution">
    <text evidence="2">The sequence shown here is derived from an EMBL/GenBank/DDBJ whole genome shotgun (WGS) entry which is preliminary data.</text>
</comment>
<name>A0A9D2TZ72_9FIRM</name>